<organism evidence="8 9">
    <name type="scientific">Geodermatophilus poikilotrophus</name>
    <dbReference type="NCBI Taxonomy" id="1333667"/>
    <lineage>
        <taxon>Bacteria</taxon>
        <taxon>Bacillati</taxon>
        <taxon>Actinomycetota</taxon>
        <taxon>Actinomycetes</taxon>
        <taxon>Geodermatophilales</taxon>
        <taxon>Geodermatophilaceae</taxon>
        <taxon>Geodermatophilus</taxon>
    </lineage>
</organism>
<keyword evidence="4" id="KW-0808">Transferase</keyword>
<dbReference type="GO" id="GO:0004673">
    <property type="term" value="F:protein histidine kinase activity"/>
    <property type="evidence" value="ECO:0007669"/>
    <property type="project" value="UniProtKB-EC"/>
</dbReference>
<dbReference type="EC" id="2.7.13.3" evidence="2"/>
<evidence type="ECO:0000313" key="9">
    <source>
        <dbReference type="Proteomes" id="UP000198507"/>
    </source>
</evidence>
<keyword evidence="5 8" id="KW-0418">Kinase</keyword>
<dbReference type="OrthoDB" id="5176662at2"/>
<dbReference type="PANTHER" id="PTHR44936:SF9">
    <property type="entry name" value="SENSOR PROTEIN CREC"/>
    <property type="match status" value="1"/>
</dbReference>
<sequence>MTLAANPPTSPESHGPLPALRRLLRRRAPARPDGGEAQEPNEALVRALCHDMRSPLASLEALLGALDRPAGPSADPAPDPGEVLELARAQTAHLASMLRTAAATGGAAPLGRGTRRLGDVVRASVAASGLPDVQLTLELGPGAEDVAVADARVQRILTNLLENAHRHGGGAAVRLSVRCRPGWVDLALTQAVVRPERLLGHLRTEAPPPDLTGLGLWSVRRQTGELGGRIVADGDGQSLRLTVQLPDR</sequence>
<evidence type="ECO:0000256" key="2">
    <source>
        <dbReference type="ARBA" id="ARBA00012438"/>
    </source>
</evidence>
<keyword evidence="9" id="KW-1185">Reference proteome</keyword>
<evidence type="ECO:0000256" key="7">
    <source>
        <dbReference type="SAM" id="MobiDB-lite"/>
    </source>
</evidence>
<evidence type="ECO:0000256" key="5">
    <source>
        <dbReference type="ARBA" id="ARBA00022777"/>
    </source>
</evidence>
<dbReference type="AlphaFoldDB" id="A0A1I0I499"/>
<feature type="region of interest" description="Disordered" evidence="7">
    <location>
        <begin position="1"/>
        <end position="41"/>
    </location>
</feature>
<dbReference type="RefSeq" id="WP_091447793.1">
    <property type="nucleotide sequence ID" value="NZ_FOIE01000010.1"/>
</dbReference>
<accession>A0A1I0I499</accession>
<protein>
    <recommendedName>
        <fullName evidence="2">histidine kinase</fullName>
        <ecNumber evidence="2">2.7.13.3</ecNumber>
    </recommendedName>
</protein>
<reference evidence="9" key="1">
    <citation type="submission" date="2016-10" db="EMBL/GenBank/DDBJ databases">
        <authorList>
            <person name="Varghese N."/>
            <person name="Submissions S."/>
        </authorList>
    </citation>
    <scope>NUCLEOTIDE SEQUENCE [LARGE SCALE GENOMIC DNA]</scope>
    <source>
        <strain evidence="9">DSM 44209</strain>
    </source>
</reference>
<dbReference type="InterPro" id="IPR050980">
    <property type="entry name" value="2C_sensor_his_kinase"/>
</dbReference>
<dbReference type="InterPro" id="IPR036890">
    <property type="entry name" value="HATPase_C_sf"/>
</dbReference>
<comment type="catalytic activity">
    <reaction evidence="1">
        <text>ATP + protein L-histidine = ADP + protein N-phospho-L-histidine.</text>
        <dbReference type="EC" id="2.7.13.3"/>
    </reaction>
</comment>
<dbReference type="GO" id="GO:0000160">
    <property type="term" value="P:phosphorelay signal transduction system"/>
    <property type="evidence" value="ECO:0007669"/>
    <property type="project" value="UniProtKB-KW"/>
</dbReference>
<evidence type="ECO:0000256" key="4">
    <source>
        <dbReference type="ARBA" id="ARBA00022679"/>
    </source>
</evidence>
<dbReference type="PANTHER" id="PTHR44936">
    <property type="entry name" value="SENSOR PROTEIN CREC"/>
    <property type="match status" value="1"/>
</dbReference>
<evidence type="ECO:0000256" key="1">
    <source>
        <dbReference type="ARBA" id="ARBA00000085"/>
    </source>
</evidence>
<evidence type="ECO:0000256" key="3">
    <source>
        <dbReference type="ARBA" id="ARBA00022553"/>
    </source>
</evidence>
<gene>
    <name evidence="8" type="ORF">SAMN04488546_4142</name>
</gene>
<dbReference type="SUPFAM" id="SSF55874">
    <property type="entry name" value="ATPase domain of HSP90 chaperone/DNA topoisomerase II/histidine kinase"/>
    <property type="match status" value="1"/>
</dbReference>
<evidence type="ECO:0000313" key="8">
    <source>
        <dbReference type="EMBL" id="SET90655.1"/>
    </source>
</evidence>
<dbReference type="Proteomes" id="UP000198507">
    <property type="component" value="Unassembled WGS sequence"/>
</dbReference>
<proteinExistence type="predicted"/>
<keyword evidence="6" id="KW-0902">Two-component regulatory system</keyword>
<evidence type="ECO:0000256" key="6">
    <source>
        <dbReference type="ARBA" id="ARBA00023012"/>
    </source>
</evidence>
<name>A0A1I0I499_9ACTN</name>
<dbReference type="EMBL" id="FOIE01000010">
    <property type="protein sequence ID" value="SET90655.1"/>
    <property type="molecule type" value="Genomic_DNA"/>
</dbReference>
<dbReference type="Gene3D" id="3.30.565.10">
    <property type="entry name" value="Histidine kinase-like ATPase, C-terminal domain"/>
    <property type="match status" value="1"/>
</dbReference>
<keyword evidence="3" id="KW-0597">Phosphoprotein</keyword>